<dbReference type="GO" id="GO:0005829">
    <property type="term" value="C:cytosol"/>
    <property type="evidence" value="ECO:0007669"/>
    <property type="project" value="TreeGrafter"/>
</dbReference>
<evidence type="ECO:0000313" key="7">
    <source>
        <dbReference type="EMBL" id="OUR97325.1"/>
    </source>
</evidence>
<proteinExistence type="inferred from homology"/>
<evidence type="ECO:0000259" key="5">
    <source>
        <dbReference type="Pfam" id="PF01523"/>
    </source>
</evidence>
<keyword evidence="3" id="KW-0378">Hydrolase</keyword>
<evidence type="ECO:0000256" key="4">
    <source>
        <dbReference type="ARBA" id="ARBA00023049"/>
    </source>
</evidence>
<dbReference type="InterPro" id="IPR035068">
    <property type="entry name" value="TldD/PmbA_N"/>
</dbReference>
<reference evidence="8" key="1">
    <citation type="journal article" date="2017" name="Proc. Natl. Acad. Sci. U.S.A.">
        <title>Simulation of Deepwater Horizon oil plume reveals substrate specialization within a complex community of hydrocarbon-degraders.</title>
        <authorList>
            <person name="Hu P."/>
            <person name="Dubinsky E.A."/>
            <person name="Probst A.J."/>
            <person name="Wang J."/>
            <person name="Sieber C.M.K."/>
            <person name="Tom L.M."/>
            <person name="Gardinali P."/>
            <person name="Banfield J.F."/>
            <person name="Atlas R.M."/>
            <person name="Andersen G.L."/>
        </authorList>
    </citation>
    <scope>NUCLEOTIDE SEQUENCE [LARGE SCALE GENOMIC DNA]</scope>
</reference>
<evidence type="ECO:0000256" key="1">
    <source>
        <dbReference type="ARBA" id="ARBA00005836"/>
    </source>
</evidence>
<dbReference type="Pfam" id="PF19289">
    <property type="entry name" value="PmbA_TldD_3rd"/>
    <property type="match status" value="1"/>
</dbReference>
<accession>A0A1Y5F977</accession>
<dbReference type="Pfam" id="PF01523">
    <property type="entry name" value="PmbA_TldD_1st"/>
    <property type="match status" value="1"/>
</dbReference>
<dbReference type="GO" id="GO:0008237">
    <property type="term" value="F:metallopeptidase activity"/>
    <property type="evidence" value="ECO:0007669"/>
    <property type="project" value="UniProtKB-KW"/>
</dbReference>
<evidence type="ECO:0000313" key="8">
    <source>
        <dbReference type="Proteomes" id="UP000196531"/>
    </source>
</evidence>
<evidence type="ECO:0000256" key="3">
    <source>
        <dbReference type="ARBA" id="ARBA00022801"/>
    </source>
</evidence>
<evidence type="ECO:0000259" key="6">
    <source>
        <dbReference type="Pfam" id="PF19289"/>
    </source>
</evidence>
<protein>
    <recommendedName>
        <fullName evidence="9">TldD/PmbA family protein</fullName>
    </recommendedName>
</protein>
<comment type="caution">
    <text evidence="7">The sequence shown here is derived from an EMBL/GenBank/DDBJ whole genome shotgun (WGS) entry which is preliminary data.</text>
</comment>
<dbReference type="AlphaFoldDB" id="A0A1Y5F977"/>
<gene>
    <name evidence="7" type="ORF">A9Q84_13455</name>
</gene>
<dbReference type="PANTHER" id="PTHR30624:SF10">
    <property type="entry name" value="CONSERVED PROTEIN"/>
    <property type="match status" value="1"/>
</dbReference>
<dbReference type="InterPro" id="IPR045569">
    <property type="entry name" value="Metalloprtase-TldD/E_C"/>
</dbReference>
<dbReference type="InterPro" id="IPR036059">
    <property type="entry name" value="TldD/PmbA_sf"/>
</dbReference>
<dbReference type="InterPro" id="IPR051463">
    <property type="entry name" value="Peptidase_U62_metallo"/>
</dbReference>
<keyword evidence="2" id="KW-0645">Protease</keyword>
<sequence length="487" mass="55144">MKTLFNSTLELLKENGAEYADIRFHKSDLTESISTLNTDINEYAFHDRSGLGIRVLYNGAWGFHSTENHSAESVKNCAEKALEKAKSSSTFMKEKIQLAPKEKYIETYNTPINTDPFTIPTKEKIDFLIELDKKLSHERFDYWGVNVTFYKREIFYMDSEGSEITKNLLEIDASFFASAQDVDQQKQSRNFILFQEKEGTVGWDNLLSEKQFLQTERIKNELLAVLDAPECKEEICDVILLPEMMALQTHETIGHALELDRILGYELSYAGGSHVDLEHFNELQFGTSKLNAWADGTLKCSPGSYGFDDDGVKAVSVQLIENGKLRNAITSRQMIVEANKKANKEIFKASGAACRAQSYSNFPIERMNNINVDFGNDGSIEELIKSCKNGIILESPKSWSIGSNRENFHFATEIGWKVIDGKISHVVRNPTYRGDSLKFWNSLERVGDESTWQVQQVFNCGKGQPNQVMRLGHGVPVCLFKDIQIGN</sequence>
<dbReference type="EMBL" id="MAAO01000006">
    <property type="protein sequence ID" value="OUR97325.1"/>
    <property type="molecule type" value="Genomic_DNA"/>
</dbReference>
<organism evidence="7 8">
    <name type="scientific">Halobacteriovorax marinus</name>
    <dbReference type="NCBI Taxonomy" id="97084"/>
    <lineage>
        <taxon>Bacteria</taxon>
        <taxon>Pseudomonadati</taxon>
        <taxon>Bdellovibrionota</taxon>
        <taxon>Bacteriovoracia</taxon>
        <taxon>Bacteriovoracales</taxon>
        <taxon>Halobacteriovoraceae</taxon>
        <taxon>Halobacteriovorax</taxon>
    </lineage>
</organism>
<comment type="similarity">
    <text evidence="1">Belongs to the peptidase U62 family.</text>
</comment>
<dbReference type="Gene3D" id="3.30.2290.10">
    <property type="entry name" value="PmbA/TldD superfamily"/>
    <property type="match status" value="1"/>
</dbReference>
<dbReference type="PANTHER" id="PTHR30624">
    <property type="entry name" value="UNCHARACTERIZED PROTEIN TLDD AND PMBA"/>
    <property type="match status" value="1"/>
</dbReference>
<evidence type="ECO:0008006" key="9">
    <source>
        <dbReference type="Google" id="ProtNLM"/>
    </source>
</evidence>
<keyword evidence="4" id="KW-0482">Metalloprotease</keyword>
<dbReference type="Proteomes" id="UP000196531">
    <property type="component" value="Unassembled WGS sequence"/>
</dbReference>
<evidence type="ECO:0000256" key="2">
    <source>
        <dbReference type="ARBA" id="ARBA00022670"/>
    </source>
</evidence>
<dbReference type="GO" id="GO:0006508">
    <property type="term" value="P:proteolysis"/>
    <property type="evidence" value="ECO:0007669"/>
    <property type="project" value="UniProtKB-KW"/>
</dbReference>
<feature type="domain" description="Metalloprotease TldD/E C-terminal" evidence="6">
    <location>
        <begin position="236"/>
        <end position="486"/>
    </location>
</feature>
<dbReference type="InterPro" id="IPR002510">
    <property type="entry name" value="Metalloprtase-TldD/E_N"/>
</dbReference>
<dbReference type="SUPFAM" id="SSF111283">
    <property type="entry name" value="Putative modulator of DNA gyrase, PmbA/TldD"/>
    <property type="match status" value="1"/>
</dbReference>
<name>A0A1Y5F977_9BACT</name>
<feature type="domain" description="Metalloprotease TldD/E N-terminal" evidence="5">
    <location>
        <begin position="21"/>
        <end position="85"/>
    </location>
</feature>